<feature type="region of interest" description="Disordered" evidence="1">
    <location>
        <begin position="107"/>
        <end position="142"/>
    </location>
</feature>
<feature type="compositionally biased region" description="Basic and acidic residues" evidence="1">
    <location>
        <begin position="123"/>
        <end position="142"/>
    </location>
</feature>
<evidence type="ECO:0000313" key="2">
    <source>
        <dbReference type="EMBL" id="SVA43696.1"/>
    </source>
</evidence>
<gene>
    <name evidence="2" type="ORF">METZ01_LOCUS96550</name>
</gene>
<protein>
    <submittedName>
        <fullName evidence="2">Uncharacterized protein</fullName>
    </submittedName>
</protein>
<feature type="region of interest" description="Disordered" evidence="1">
    <location>
        <begin position="1"/>
        <end position="60"/>
    </location>
</feature>
<feature type="non-terminal residue" evidence="2">
    <location>
        <position position="1"/>
    </location>
</feature>
<organism evidence="2">
    <name type="scientific">marine metagenome</name>
    <dbReference type="NCBI Taxonomy" id="408172"/>
    <lineage>
        <taxon>unclassified sequences</taxon>
        <taxon>metagenomes</taxon>
        <taxon>ecological metagenomes</taxon>
    </lineage>
</organism>
<proteinExistence type="predicted"/>
<dbReference type="AlphaFoldDB" id="A0A381VTR5"/>
<evidence type="ECO:0000256" key="1">
    <source>
        <dbReference type="SAM" id="MobiDB-lite"/>
    </source>
</evidence>
<dbReference type="EMBL" id="UINC01009758">
    <property type="protein sequence ID" value="SVA43696.1"/>
    <property type="molecule type" value="Genomic_DNA"/>
</dbReference>
<reference evidence="2" key="1">
    <citation type="submission" date="2018-05" db="EMBL/GenBank/DDBJ databases">
        <authorList>
            <person name="Lanie J.A."/>
            <person name="Ng W.-L."/>
            <person name="Kazmierczak K.M."/>
            <person name="Andrzejewski T.M."/>
            <person name="Davidsen T.M."/>
            <person name="Wayne K.J."/>
            <person name="Tettelin H."/>
            <person name="Glass J.I."/>
            <person name="Rusch D."/>
            <person name="Podicherti R."/>
            <person name="Tsui H.-C.T."/>
            <person name="Winkler M.E."/>
        </authorList>
    </citation>
    <scope>NUCLEOTIDE SEQUENCE</scope>
</reference>
<sequence>MKLAGLENAQPVAEEVEAEVYEPTEANDKLDLDDYSKKSPESISKQKKSIQPTLGDNPLEYSLDENEIYDAMMKEFPEDKVEETTEEITEKQSPAQKAAFEKMLAAKNGKKDEAVEEKEETAEEKVEETTVEENLEKAQEEI</sequence>
<feature type="non-terminal residue" evidence="2">
    <location>
        <position position="142"/>
    </location>
</feature>
<feature type="compositionally biased region" description="Basic and acidic residues" evidence="1">
    <location>
        <begin position="26"/>
        <end position="40"/>
    </location>
</feature>
<accession>A0A381VTR5</accession>
<name>A0A381VTR5_9ZZZZ</name>